<name>A0A8H3GDT1_9AGAM</name>
<gene>
    <name evidence="1" type="ORF">RDB_LOCUS35538</name>
</gene>
<sequence length="211" mass="23650">MVIHPPPINDDAEMGCTNYVTLSPNRTRIAICLNLGILSMYDTHSERLLYAPFTIPAHQARSVEYSPDNTRIVYKNESHLLVKDVQSGEKAFVKGHEKSWVGSVQFFPYGSRIISSSADGCRRSSRSTVIQPSQMAFRQRNVVETLQMVPGSCLAWKTGQFERLIFNSLRGTRLLDPHPGSLGSGDERRWVGGRRAKLLISKKGYLSMAHV</sequence>
<dbReference type="InterPro" id="IPR015943">
    <property type="entry name" value="WD40/YVTN_repeat-like_dom_sf"/>
</dbReference>
<proteinExistence type="predicted"/>
<organism evidence="1 2">
    <name type="scientific">Rhizoctonia solani</name>
    <dbReference type="NCBI Taxonomy" id="456999"/>
    <lineage>
        <taxon>Eukaryota</taxon>
        <taxon>Fungi</taxon>
        <taxon>Dikarya</taxon>
        <taxon>Basidiomycota</taxon>
        <taxon>Agaricomycotina</taxon>
        <taxon>Agaricomycetes</taxon>
        <taxon>Cantharellales</taxon>
        <taxon>Ceratobasidiaceae</taxon>
        <taxon>Rhizoctonia</taxon>
    </lineage>
</organism>
<evidence type="ECO:0000313" key="2">
    <source>
        <dbReference type="Proteomes" id="UP000663850"/>
    </source>
</evidence>
<accession>A0A8H3GDT1</accession>
<protein>
    <submittedName>
        <fullName evidence="1">Uncharacterized protein</fullName>
    </submittedName>
</protein>
<comment type="caution">
    <text evidence="1">The sequence shown here is derived from an EMBL/GenBank/DDBJ whole genome shotgun (WGS) entry which is preliminary data.</text>
</comment>
<reference evidence="1" key="1">
    <citation type="submission" date="2021-01" db="EMBL/GenBank/DDBJ databases">
        <authorList>
            <person name="Kaushik A."/>
        </authorList>
    </citation>
    <scope>NUCLEOTIDE SEQUENCE</scope>
    <source>
        <strain evidence="1">Type strain: AG8-Rh-89/</strain>
    </source>
</reference>
<dbReference type="AlphaFoldDB" id="A0A8H3GDT1"/>
<dbReference type="Proteomes" id="UP000663850">
    <property type="component" value="Unassembled WGS sequence"/>
</dbReference>
<dbReference type="Gene3D" id="2.130.10.10">
    <property type="entry name" value="YVTN repeat-like/Quinoprotein amine dehydrogenase"/>
    <property type="match status" value="1"/>
</dbReference>
<evidence type="ECO:0000313" key="1">
    <source>
        <dbReference type="EMBL" id="CAE6445907.1"/>
    </source>
</evidence>
<dbReference type="SUPFAM" id="SSF82171">
    <property type="entry name" value="DPP6 N-terminal domain-like"/>
    <property type="match status" value="1"/>
</dbReference>
<dbReference type="EMBL" id="CAJMWZ010001968">
    <property type="protein sequence ID" value="CAE6445907.1"/>
    <property type="molecule type" value="Genomic_DNA"/>
</dbReference>